<evidence type="ECO:0000256" key="2">
    <source>
        <dbReference type="ARBA" id="ARBA00022801"/>
    </source>
</evidence>
<dbReference type="Gene3D" id="3.40.50.200">
    <property type="entry name" value="Peptidase S8/S53 domain"/>
    <property type="match status" value="1"/>
</dbReference>
<name>A0A1M6V9P0_9FIRM</name>
<dbReference type="GO" id="GO:0006508">
    <property type="term" value="P:proteolysis"/>
    <property type="evidence" value="ECO:0007669"/>
    <property type="project" value="UniProtKB-KW"/>
</dbReference>
<protein>
    <recommendedName>
        <fullName evidence="5">Peptidase S8/S53 domain-containing protein</fullName>
    </recommendedName>
</protein>
<dbReference type="PRINTS" id="PR00723">
    <property type="entry name" value="SUBTILISIN"/>
</dbReference>
<dbReference type="Pfam" id="PF00082">
    <property type="entry name" value="Peptidase_S8"/>
    <property type="match status" value="1"/>
</dbReference>
<dbReference type="GO" id="GO:0004252">
    <property type="term" value="F:serine-type endopeptidase activity"/>
    <property type="evidence" value="ECO:0007669"/>
    <property type="project" value="UniProtKB-UniRule"/>
</dbReference>
<dbReference type="AlphaFoldDB" id="A0A1M6V9P0"/>
<dbReference type="InterPro" id="IPR036852">
    <property type="entry name" value="Peptidase_S8/S53_dom_sf"/>
</dbReference>
<evidence type="ECO:0000256" key="1">
    <source>
        <dbReference type="ARBA" id="ARBA00022670"/>
    </source>
</evidence>
<reference evidence="6 7" key="1">
    <citation type="submission" date="2016-11" db="EMBL/GenBank/DDBJ databases">
        <authorList>
            <person name="Jaros S."/>
            <person name="Januszkiewicz K."/>
            <person name="Wedrychowicz H."/>
        </authorList>
    </citation>
    <scope>NUCLEOTIDE SEQUENCE [LARGE SCALE GENOMIC DNA]</scope>
    <source>
        <strain evidence="6 7">DSM 15929</strain>
    </source>
</reference>
<dbReference type="InterPro" id="IPR015500">
    <property type="entry name" value="Peptidase_S8_subtilisin-rel"/>
</dbReference>
<keyword evidence="2 4" id="KW-0378">Hydrolase</keyword>
<dbReference type="PROSITE" id="PS51892">
    <property type="entry name" value="SUBTILASE"/>
    <property type="match status" value="1"/>
</dbReference>
<gene>
    <name evidence="6" type="ORF">SAMN02745136_03336</name>
</gene>
<dbReference type="InterPro" id="IPR000209">
    <property type="entry name" value="Peptidase_S8/S53_dom"/>
</dbReference>
<dbReference type="STRING" id="1121322.SAMN02745136_03336"/>
<keyword evidence="7" id="KW-1185">Reference proteome</keyword>
<feature type="active site" description="Charge relay system" evidence="4">
    <location>
        <position position="65"/>
    </location>
</feature>
<evidence type="ECO:0000259" key="5">
    <source>
        <dbReference type="Pfam" id="PF00082"/>
    </source>
</evidence>
<evidence type="ECO:0000313" key="6">
    <source>
        <dbReference type="EMBL" id="SHK78169.1"/>
    </source>
</evidence>
<dbReference type="RefSeq" id="WP_073277981.1">
    <property type="nucleotide sequence ID" value="NZ_FRAC01000017.1"/>
</dbReference>
<feature type="active site" description="Charge relay system" evidence="4">
    <location>
        <position position="97"/>
    </location>
</feature>
<evidence type="ECO:0000256" key="3">
    <source>
        <dbReference type="ARBA" id="ARBA00022825"/>
    </source>
</evidence>
<accession>A0A1M6V9P0</accession>
<dbReference type="Proteomes" id="UP000184386">
    <property type="component" value="Unassembled WGS sequence"/>
</dbReference>
<evidence type="ECO:0000313" key="7">
    <source>
        <dbReference type="Proteomes" id="UP000184386"/>
    </source>
</evidence>
<dbReference type="SUPFAM" id="SSF52743">
    <property type="entry name" value="Subtilisin-like"/>
    <property type="match status" value="1"/>
</dbReference>
<organism evidence="6 7">
    <name type="scientific">Anaerocolumna jejuensis DSM 15929</name>
    <dbReference type="NCBI Taxonomy" id="1121322"/>
    <lineage>
        <taxon>Bacteria</taxon>
        <taxon>Bacillati</taxon>
        <taxon>Bacillota</taxon>
        <taxon>Clostridia</taxon>
        <taxon>Lachnospirales</taxon>
        <taxon>Lachnospiraceae</taxon>
        <taxon>Anaerocolumna</taxon>
    </lineage>
</organism>
<dbReference type="EMBL" id="FRAC01000017">
    <property type="protein sequence ID" value="SHK78169.1"/>
    <property type="molecule type" value="Genomic_DNA"/>
</dbReference>
<keyword evidence="3 4" id="KW-0720">Serine protease</keyword>
<sequence length="320" mass="34779">MKIFKKNEYDAKDIITFTFNKGTVLKGSEKRQAEVMKNGKNPGLGIRELHKKGITGKGINVAIIDQNLLLHHPEFDGKIAKYYDTGCEQDPNSGSMHAPAVTSILVGNKIGVAPDAKVYFAAAPSWKGDSEYYAKGLYWIIEENKKLPEGEKIRVVSVSAAPSGKGSPFTKNLKMWDEAVLAAQGDGILVLDCRNTETTGIIAPAFYNPEKPDNISMCKGGFPTSKYVVPSTQIGVPTSYRTVAEEYREGSPSYQYTGQGGLSWGIPYATGVLALGWQVNPALDKDQMVQILFKTCSTANDGSNIINPAAFIDAVKKTKK</sequence>
<proteinExistence type="inferred from homology"/>
<keyword evidence="1 4" id="KW-0645">Protease</keyword>
<dbReference type="OrthoDB" id="9798386at2"/>
<evidence type="ECO:0000256" key="4">
    <source>
        <dbReference type="PROSITE-ProRule" id="PRU01240"/>
    </source>
</evidence>
<feature type="active site" description="Charge relay system" evidence="4">
    <location>
        <position position="263"/>
    </location>
</feature>
<feature type="domain" description="Peptidase S8/S53" evidence="5">
    <location>
        <begin position="56"/>
        <end position="189"/>
    </location>
</feature>
<comment type="similarity">
    <text evidence="4">Belongs to the peptidase S8 family.</text>
</comment>